<evidence type="ECO:0000313" key="2">
    <source>
        <dbReference type="EMBL" id="CAG6719675.1"/>
    </source>
</evidence>
<dbReference type="AlphaFoldDB" id="A0A8D8Y684"/>
<feature type="region of interest" description="Disordered" evidence="1">
    <location>
        <begin position="1"/>
        <end position="29"/>
    </location>
</feature>
<protein>
    <submittedName>
        <fullName evidence="2">Uncharacterized protein</fullName>
    </submittedName>
</protein>
<sequence length="178" mass="19686">MSRGGQTSTEPTLPGILPRSGEGEVVGDNRQNRMFETGTMTSGIKKGETTQSGGMKINHRTISRISILPTRISRIVITVRMESADCGDIRLMRTTYRSGPLKICLKLEAVRLIATAPTTECIRTRKMRTREETETTTTPPILPTTIIPCPPRHNTVPIPPANILRTFPLHETLTMPLP</sequence>
<dbReference type="EMBL" id="HBUF01359229">
    <property type="protein sequence ID" value="CAG6719675.1"/>
    <property type="molecule type" value="Transcribed_RNA"/>
</dbReference>
<dbReference type="EMBL" id="HBUF01359227">
    <property type="protein sequence ID" value="CAG6719669.1"/>
    <property type="molecule type" value="Transcribed_RNA"/>
</dbReference>
<dbReference type="EMBL" id="HBUF01014719">
    <property type="protein sequence ID" value="CAG6609467.1"/>
    <property type="molecule type" value="Transcribed_RNA"/>
</dbReference>
<dbReference type="EMBL" id="HBUF01301644">
    <property type="protein sequence ID" value="CAG6691227.1"/>
    <property type="molecule type" value="Transcribed_RNA"/>
</dbReference>
<organism evidence="2">
    <name type="scientific">Cacopsylla melanoneura</name>
    <dbReference type="NCBI Taxonomy" id="428564"/>
    <lineage>
        <taxon>Eukaryota</taxon>
        <taxon>Metazoa</taxon>
        <taxon>Ecdysozoa</taxon>
        <taxon>Arthropoda</taxon>
        <taxon>Hexapoda</taxon>
        <taxon>Insecta</taxon>
        <taxon>Pterygota</taxon>
        <taxon>Neoptera</taxon>
        <taxon>Paraneoptera</taxon>
        <taxon>Hemiptera</taxon>
        <taxon>Sternorrhyncha</taxon>
        <taxon>Psylloidea</taxon>
        <taxon>Psyllidae</taxon>
        <taxon>Psyllinae</taxon>
        <taxon>Cacopsylla</taxon>
    </lineage>
</organism>
<dbReference type="EMBL" id="HBUF01301648">
    <property type="protein sequence ID" value="CAG6691235.1"/>
    <property type="molecule type" value="Transcribed_RNA"/>
</dbReference>
<dbReference type="EMBL" id="HBUF01648147">
    <property type="protein sequence ID" value="CAG6786426.1"/>
    <property type="molecule type" value="Transcribed_RNA"/>
</dbReference>
<dbReference type="EMBL" id="HBUF01014718">
    <property type="protein sequence ID" value="CAG6609465.1"/>
    <property type="molecule type" value="Transcribed_RNA"/>
</dbReference>
<evidence type="ECO:0000256" key="1">
    <source>
        <dbReference type="SAM" id="MobiDB-lite"/>
    </source>
</evidence>
<dbReference type="EMBL" id="HBUF01014720">
    <property type="protein sequence ID" value="CAG6609469.1"/>
    <property type="molecule type" value="Transcribed_RNA"/>
</dbReference>
<accession>A0A8D8Y684</accession>
<dbReference type="EMBL" id="HBUF01359228">
    <property type="protein sequence ID" value="CAG6719672.1"/>
    <property type="molecule type" value="Transcribed_RNA"/>
</dbReference>
<proteinExistence type="predicted"/>
<dbReference type="EMBL" id="HBUF01648146">
    <property type="protein sequence ID" value="CAG6786423.1"/>
    <property type="molecule type" value="Transcribed_RNA"/>
</dbReference>
<dbReference type="EMBL" id="HBUF01301647">
    <property type="protein sequence ID" value="CAG6691233.1"/>
    <property type="molecule type" value="Transcribed_RNA"/>
</dbReference>
<feature type="compositionally biased region" description="Polar residues" evidence="1">
    <location>
        <begin position="1"/>
        <end position="11"/>
    </location>
</feature>
<dbReference type="EMBL" id="HBUF01648144">
    <property type="protein sequence ID" value="CAG6786417.1"/>
    <property type="molecule type" value="Transcribed_RNA"/>
</dbReference>
<dbReference type="EMBL" id="HBUF01301645">
    <property type="protein sequence ID" value="CAG6691229.1"/>
    <property type="molecule type" value="Transcribed_RNA"/>
</dbReference>
<dbReference type="EMBL" id="HBUF01648145">
    <property type="protein sequence ID" value="CAG6786420.1"/>
    <property type="molecule type" value="Transcribed_RNA"/>
</dbReference>
<name>A0A8D8Y684_9HEMI</name>
<reference evidence="2" key="1">
    <citation type="submission" date="2021-05" db="EMBL/GenBank/DDBJ databases">
        <authorList>
            <person name="Alioto T."/>
            <person name="Alioto T."/>
            <person name="Gomez Garrido J."/>
        </authorList>
    </citation>
    <scope>NUCLEOTIDE SEQUENCE</scope>
</reference>
<dbReference type="EMBL" id="HBUF01301646">
    <property type="protein sequence ID" value="CAG6691231.1"/>
    <property type="molecule type" value="Transcribed_RNA"/>
</dbReference>